<evidence type="ECO:0000313" key="3">
    <source>
        <dbReference type="EMBL" id="AGL90604.1"/>
    </source>
</evidence>
<dbReference type="KEGG" id="nzs:SLY_0463"/>
<sequence>MSTQKVIFQFCETKNIILYLSKTRNLTCNYQQILNDLEQKLFL</sequence>
<organism evidence="3 5">
    <name type="scientific">Strawberry lethal yellows phytoplasma (CPA) str. NZSb11</name>
    <dbReference type="NCBI Taxonomy" id="980422"/>
    <lineage>
        <taxon>Bacteria</taxon>
        <taxon>Bacillati</taxon>
        <taxon>Mycoplasmatota</taxon>
        <taxon>Mollicutes</taxon>
        <taxon>Acholeplasmatales</taxon>
        <taxon>Acholeplasmataceae</taxon>
        <taxon>Candidatus Phytoplasma</taxon>
        <taxon>16SrXII (Stolbur group)</taxon>
    </lineage>
</organism>
<dbReference type="EMBL" id="CP002548">
    <property type="protein sequence ID" value="AGL90604.1"/>
    <property type="molecule type" value="Genomic_DNA"/>
</dbReference>
<accession>R4S1C9</accession>
<reference evidence="3 5" key="1">
    <citation type="journal article" date="2013" name="BMC Genomics">
        <title>Comparison of the complete genome sequence of two closely related isolates of 'Candidatus Phytoplasma australiense' reveals genome plasticity.</title>
        <authorList>
            <person name="Andersen M.T."/>
            <person name="Liefting L.W."/>
            <person name="Havukkala I."/>
            <person name="Beever R.E."/>
        </authorList>
    </citation>
    <scope>NUCLEOTIDE SEQUENCE [LARGE SCALE GENOMIC DNA]</scope>
    <source>
        <strain evidence="3 5">NZSb11</strain>
    </source>
</reference>
<evidence type="ECO:0000313" key="5">
    <source>
        <dbReference type="Proteomes" id="UP000013941"/>
    </source>
</evidence>
<dbReference type="AlphaFoldDB" id="R4S1C9"/>
<dbReference type="EMBL" id="CP002548">
    <property type="protein sequence ID" value="AGL90383.1"/>
    <property type="molecule type" value="Genomic_DNA"/>
</dbReference>
<dbReference type="KEGG" id="nzs:SLY_0689"/>
<dbReference type="RefSeq" id="WP_015637942.1">
    <property type="nucleotide sequence ID" value="NC_021236.1"/>
</dbReference>
<keyword evidence="5" id="KW-1185">Reference proteome</keyword>
<dbReference type="KEGG" id="nzs:SLY_0955"/>
<proteinExistence type="predicted"/>
<evidence type="ECO:0000313" key="4">
    <source>
        <dbReference type="EMBL" id="AGL90869.1"/>
    </source>
</evidence>
<protein>
    <submittedName>
        <fullName evidence="3">Uncharacterized protein</fullName>
    </submittedName>
</protein>
<dbReference type="Proteomes" id="UP000013941">
    <property type="component" value="Chromosome"/>
</dbReference>
<dbReference type="KEGG" id="nzs:SLY_0632"/>
<dbReference type="PATRIC" id="fig|980422.3.peg.430"/>
<dbReference type="HOGENOM" id="CLU_218451_0_0_14"/>
<dbReference type="EMBL" id="CP002548">
    <property type="protein sequence ID" value="AGL90869.1"/>
    <property type="molecule type" value="Genomic_DNA"/>
</dbReference>
<dbReference type="EMBL" id="CP002548">
    <property type="protein sequence ID" value="AGL90548.1"/>
    <property type="molecule type" value="Genomic_DNA"/>
</dbReference>
<name>R4S1C9_PHYAS</name>
<evidence type="ECO:0000313" key="1">
    <source>
        <dbReference type="EMBL" id="AGL90383.1"/>
    </source>
</evidence>
<evidence type="ECO:0000313" key="2">
    <source>
        <dbReference type="EMBL" id="AGL90548.1"/>
    </source>
</evidence>
<gene>
    <name evidence="1" type="ORF">SLY_0463</name>
    <name evidence="2" type="ORF">SLY_0632</name>
    <name evidence="3" type="ORF">SLY_0689</name>
    <name evidence="4" type="ORF">SLY_0955</name>
</gene>